<keyword evidence="9" id="KW-1185">Reference proteome</keyword>
<feature type="transmembrane region" description="Helical" evidence="6">
    <location>
        <begin position="298"/>
        <end position="319"/>
    </location>
</feature>
<evidence type="ECO:0000256" key="1">
    <source>
        <dbReference type="ARBA" id="ARBA00004651"/>
    </source>
</evidence>
<feature type="transmembrane region" description="Helical" evidence="6">
    <location>
        <begin position="68"/>
        <end position="87"/>
    </location>
</feature>
<dbReference type="GO" id="GO:0005886">
    <property type="term" value="C:plasma membrane"/>
    <property type="evidence" value="ECO:0007669"/>
    <property type="project" value="UniProtKB-SubCell"/>
</dbReference>
<dbReference type="PANTHER" id="PTHR43124">
    <property type="entry name" value="PURINE EFFLUX PUMP PBUE"/>
    <property type="match status" value="1"/>
</dbReference>
<evidence type="ECO:0000313" key="8">
    <source>
        <dbReference type="EMBL" id="GGE98619.1"/>
    </source>
</evidence>
<dbReference type="RefSeq" id="WP_189041164.1">
    <property type="nucleotide sequence ID" value="NZ_BMJQ01000001.1"/>
</dbReference>
<evidence type="ECO:0000256" key="6">
    <source>
        <dbReference type="SAM" id="Phobius"/>
    </source>
</evidence>
<proteinExistence type="predicted"/>
<evidence type="ECO:0000313" key="9">
    <source>
        <dbReference type="Proteomes" id="UP000646365"/>
    </source>
</evidence>
<dbReference type="InterPro" id="IPR036259">
    <property type="entry name" value="MFS_trans_sf"/>
</dbReference>
<gene>
    <name evidence="8" type="ORF">GCM10011611_00140</name>
</gene>
<keyword evidence="3 6" id="KW-0812">Transmembrane</keyword>
<reference evidence="8" key="2">
    <citation type="submission" date="2020-09" db="EMBL/GenBank/DDBJ databases">
        <authorList>
            <person name="Sun Q."/>
            <person name="Zhou Y."/>
        </authorList>
    </citation>
    <scope>NUCLEOTIDE SEQUENCE</scope>
    <source>
        <strain evidence="8">CGMCC 1.15725</strain>
    </source>
</reference>
<sequence length="424" mass="43005">MSTSNSCGAVAADRVNASAIARQDDAPAVHTGPLYSLALGAFAVGTEGFMIAAILPRIADDLSVSLQMAGQLVTAFTLVYALSSPILTTITSRLDRRKLLLMSIGVFVVGNVVAASAAGYGSLLLARVIMALASGLYGPNANALAGALVPKERRGRALAIVNGGTSVAVALGVPLGAFVGSHLGWRMTFAGVAVLAVVAFAGLFAGIPKGVAQGQSPATLEQRLAVVRQPASLAALFVTTLWAVGGYTVYTYIAAFLSAVVGVEGAQTGYFLFCWGAGAFVGLLIGGTVNDKIGSHRAIIVALPLMAVTLASLSVTAAYATPAVAALPVLLAIAVWGLTAWGFFPPQQARLIGIAGLQNAPIILSLNGSFMYLGFSLGAALGSATLTFGGVADLGWVGGLCVVASFLLFLVTDRHARASALPET</sequence>
<dbReference type="GO" id="GO:0022857">
    <property type="term" value="F:transmembrane transporter activity"/>
    <property type="evidence" value="ECO:0007669"/>
    <property type="project" value="InterPro"/>
</dbReference>
<name>A0A8J3E1B9_9PROT</name>
<dbReference type="EMBL" id="BMJQ01000001">
    <property type="protein sequence ID" value="GGE98619.1"/>
    <property type="molecule type" value="Genomic_DNA"/>
</dbReference>
<keyword evidence="4 6" id="KW-1133">Transmembrane helix</keyword>
<dbReference type="SUPFAM" id="SSF103473">
    <property type="entry name" value="MFS general substrate transporter"/>
    <property type="match status" value="1"/>
</dbReference>
<dbReference type="AlphaFoldDB" id="A0A8J3E1B9"/>
<dbReference type="Gene3D" id="1.20.1250.20">
    <property type="entry name" value="MFS general substrate transporter like domains"/>
    <property type="match status" value="1"/>
</dbReference>
<reference evidence="8" key="1">
    <citation type="journal article" date="2014" name="Int. J. Syst. Evol. Microbiol.">
        <title>Complete genome sequence of Corynebacterium casei LMG S-19264T (=DSM 44701T), isolated from a smear-ripened cheese.</title>
        <authorList>
            <consortium name="US DOE Joint Genome Institute (JGI-PGF)"/>
            <person name="Walter F."/>
            <person name="Albersmeier A."/>
            <person name="Kalinowski J."/>
            <person name="Ruckert C."/>
        </authorList>
    </citation>
    <scope>NUCLEOTIDE SEQUENCE</scope>
    <source>
        <strain evidence="8">CGMCC 1.15725</strain>
    </source>
</reference>
<feature type="transmembrane region" description="Helical" evidence="6">
    <location>
        <begin position="157"/>
        <end position="179"/>
    </location>
</feature>
<organism evidence="8 9">
    <name type="scientific">Aliidongia dinghuensis</name>
    <dbReference type="NCBI Taxonomy" id="1867774"/>
    <lineage>
        <taxon>Bacteria</taxon>
        <taxon>Pseudomonadati</taxon>
        <taxon>Pseudomonadota</taxon>
        <taxon>Alphaproteobacteria</taxon>
        <taxon>Rhodospirillales</taxon>
        <taxon>Dongiaceae</taxon>
        <taxon>Aliidongia</taxon>
    </lineage>
</organism>
<evidence type="ECO:0000256" key="4">
    <source>
        <dbReference type="ARBA" id="ARBA00022989"/>
    </source>
</evidence>
<keyword evidence="5 6" id="KW-0472">Membrane</keyword>
<evidence type="ECO:0000259" key="7">
    <source>
        <dbReference type="PROSITE" id="PS50850"/>
    </source>
</evidence>
<protein>
    <submittedName>
        <fullName evidence="8">MFS transporter</fullName>
    </submittedName>
</protein>
<feature type="transmembrane region" description="Helical" evidence="6">
    <location>
        <begin position="99"/>
        <end position="118"/>
    </location>
</feature>
<feature type="transmembrane region" description="Helical" evidence="6">
    <location>
        <begin position="34"/>
        <end position="56"/>
    </location>
</feature>
<evidence type="ECO:0000256" key="2">
    <source>
        <dbReference type="ARBA" id="ARBA00022475"/>
    </source>
</evidence>
<dbReference type="InterPro" id="IPR050189">
    <property type="entry name" value="MFS_Efflux_Transporters"/>
</dbReference>
<comment type="subcellular location">
    <subcellularLocation>
        <location evidence="1">Cell membrane</location>
        <topology evidence="1">Multi-pass membrane protein</topology>
    </subcellularLocation>
</comment>
<dbReference type="PANTHER" id="PTHR43124:SF10">
    <property type="entry name" value="PURINE EFFLUX PUMP PBUE"/>
    <property type="match status" value="1"/>
</dbReference>
<dbReference type="CDD" id="cd17324">
    <property type="entry name" value="MFS_NepI_like"/>
    <property type="match status" value="1"/>
</dbReference>
<feature type="transmembrane region" description="Helical" evidence="6">
    <location>
        <begin position="269"/>
        <end position="286"/>
    </location>
</feature>
<feature type="transmembrane region" description="Helical" evidence="6">
    <location>
        <begin position="394"/>
        <end position="411"/>
    </location>
</feature>
<dbReference type="InterPro" id="IPR011701">
    <property type="entry name" value="MFS"/>
</dbReference>
<comment type="caution">
    <text evidence="8">The sequence shown here is derived from an EMBL/GenBank/DDBJ whole genome shotgun (WGS) entry which is preliminary data.</text>
</comment>
<evidence type="ECO:0000256" key="5">
    <source>
        <dbReference type="ARBA" id="ARBA00023136"/>
    </source>
</evidence>
<feature type="transmembrane region" description="Helical" evidence="6">
    <location>
        <begin position="124"/>
        <end position="145"/>
    </location>
</feature>
<dbReference type="InterPro" id="IPR020846">
    <property type="entry name" value="MFS_dom"/>
</dbReference>
<dbReference type="Proteomes" id="UP000646365">
    <property type="component" value="Unassembled WGS sequence"/>
</dbReference>
<dbReference type="PROSITE" id="PS50850">
    <property type="entry name" value="MFS"/>
    <property type="match status" value="1"/>
</dbReference>
<keyword evidence="2" id="KW-1003">Cell membrane</keyword>
<feature type="transmembrane region" description="Helical" evidence="6">
    <location>
        <begin position="185"/>
        <end position="207"/>
    </location>
</feature>
<feature type="transmembrane region" description="Helical" evidence="6">
    <location>
        <begin position="325"/>
        <end position="344"/>
    </location>
</feature>
<feature type="domain" description="Major facilitator superfamily (MFS) profile" evidence="7">
    <location>
        <begin position="33"/>
        <end position="416"/>
    </location>
</feature>
<feature type="transmembrane region" description="Helical" evidence="6">
    <location>
        <begin position="233"/>
        <end position="257"/>
    </location>
</feature>
<evidence type="ECO:0000256" key="3">
    <source>
        <dbReference type="ARBA" id="ARBA00022692"/>
    </source>
</evidence>
<dbReference type="Pfam" id="PF07690">
    <property type="entry name" value="MFS_1"/>
    <property type="match status" value="1"/>
</dbReference>
<accession>A0A8J3E1B9</accession>